<dbReference type="Pfam" id="PF01510">
    <property type="entry name" value="Amidase_2"/>
    <property type="match status" value="1"/>
</dbReference>
<dbReference type="SMART" id="SM00287">
    <property type="entry name" value="SH3b"/>
    <property type="match status" value="2"/>
</dbReference>
<dbReference type="AlphaFoldDB" id="A0A4R0P100"/>
<evidence type="ECO:0000259" key="1">
    <source>
        <dbReference type="PROSITE" id="PS51781"/>
    </source>
</evidence>
<gene>
    <name evidence="2" type="ORF">EZ449_08575</name>
</gene>
<dbReference type="RefSeq" id="WP_131557694.1">
    <property type="nucleotide sequence ID" value="NZ_SJSN01000006.1"/>
</dbReference>
<dbReference type="SUPFAM" id="SSF55846">
    <property type="entry name" value="N-acetylmuramoyl-L-alanine amidase-like"/>
    <property type="match status" value="1"/>
</dbReference>
<comment type="caution">
    <text evidence="2">The sequence shown here is derived from an EMBL/GenBank/DDBJ whole genome shotgun (WGS) entry which is preliminary data.</text>
</comment>
<dbReference type="PANTHER" id="PTHR34408">
    <property type="entry name" value="FAMILY PROTEIN, PUTATIVE-RELATED"/>
    <property type="match status" value="1"/>
</dbReference>
<dbReference type="EMBL" id="SJSN01000006">
    <property type="protein sequence ID" value="TCD10396.1"/>
    <property type="molecule type" value="Genomic_DNA"/>
</dbReference>
<keyword evidence="3" id="KW-1185">Reference proteome</keyword>
<dbReference type="CDD" id="cd06583">
    <property type="entry name" value="PGRP"/>
    <property type="match status" value="1"/>
</dbReference>
<dbReference type="InterPro" id="IPR052354">
    <property type="entry name" value="Cell_Wall_Dynamics_Protein"/>
</dbReference>
<reference evidence="2 3" key="1">
    <citation type="submission" date="2019-02" db="EMBL/GenBank/DDBJ databases">
        <title>Pedobacter sp. RP-3-11 sp. nov., isolated from Arctic soil.</title>
        <authorList>
            <person name="Dahal R.H."/>
        </authorList>
    </citation>
    <scope>NUCLEOTIDE SEQUENCE [LARGE SCALE GENOMIC DNA]</scope>
    <source>
        <strain evidence="2 3">RP-3-11</strain>
    </source>
</reference>
<dbReference type="InterPro" id="IPR036505">
    <property type="entry name" value="Amidase/PGRP_sf"/>
</dbReference>
<dbReference type="GO" id="GO:0009253">
    <property type="term" value="P:peptidoglycan catabolic process"/>
    <property type="evidence" value="ECO:0007669"/>
    <property type="project" value="InterPro"/>
</dbReference>
<evidence type="ECO:0000313" key="2">
    <source>
        <dbReference type="EMBL" id="TCD10396.1"/>
    </source>
</evidence>
<feature type="domain" description="SH3b" evidence="1">
    <location>
        <begin position="270"/>
        <end position="327"/>
    </location>
</feature>
<dbReference type="Gene3D" id="2.30.30.40">
    <property type="entry name" value="SH3 Domains"/>
    <property type="match status" value="2"/>
</dbReference>
<organism evidence="2 3">
    <name type="scientific">Pedobacter frigidisoli</name>
    <dbReference type="NCBI Taxonomy" id="2530455"/>
    <lineage>
        <taxon>Bacteria</taxon>
        <taxon>Pseudomonadati</taxon>
        <taxon>Bacteroidota</taxon>
        <taxon>Sphingobacteriia</taxon>
        <taxon>Sphingobacteriales</taxon>
        <taxon>Sphingobacteriaceae</taxon>
        <taxon>Pedobacter</taxon>
    </lineage>
</organism>
<dbReference type="InterPro" id="IPR003646">
    <property type="entry name" value="SH3-like_bac-type"/>
</dbReference>
<accession>A0A4R0P100</accession>
<dbReference type="Proteomes" id="UP000291485">
    <property type="component" value="Unassembled WGS sequence"/>
</dbReference>
<sequence length="327" mass="36068">MNTKFGFTKMNIDEFETWVSNLRVARTVLYIQQHHTWSPSYIQFKGANHFDLQQGMKTYHVSNNGWMDIGQHFSTFPDGSIVTGRSLEKTPACIVGFNSNAICIENLGNFDTGKDTMTAAHKDTIIKMTAALCKKFGIAVNCDKIVYHHWFDLITGARNNGAKNNKTCPGTNFFGGNKVADCNQNFIPLVAAALGGSVAPTSNTSILKYVCVTTDSLNIREAANAQSKKVTDREAATLGAVLRVFEEKSGWYKISGSQQHWVNASYTKEVSRATVNATTLNVRSGPGSTFPKIGSFTQGQEVFVIEESDGWCKISADNKWVKKEFLS</sequence>
<dbReference type="InterPro" id="IPR002502">
    <property type="entry name" value="Amidase_domain"/>
</dbReference>
<name>A0A4R0P100_9SPHI</name>
<dbReference type="GO" id="GO:0008745">
    <property type="term" value="F:N-acetylmuramoyl-L-alanine amidase activity"/>
    <property type="evidence" value="ECO:0007669"/>
    <property type="project" value="InterPro"/>
</dbReference>
<dbReference type="PANTHER" id="PTHR34408:SF1">
    <property type="entry name" value="GLYCOSYL HYDROLASE FAMILY 19 DOMAIN-CONTAINING PROTEIN HI_1415"/>
    <property type="match status" value="1"/>
</dbReference>
<protein>
    <submittedName>
        <fullName evidence="2">Amidase</fullName>
    </submittedName>
</protein>
<dbReference type="Pfam" id="PF08239">
    <property type="entry name" value="SH3_3"/>
    <property type="match status" value="1"/>
</dbReference>
<evidence type="ECO:0000313" key="3">
    <source>
        <dbReference type="Proteomes" id="UP000291485"/>
    </source>
</evidence>
<dbReference type="PROSITE" id="PS51781">
    <property type="entry name" value="SH3B"/>
    <property type="match status" value="1"/>
</dbReference>
<dbReference type="OrthoDB" id="2812205at2"/>
<proteinExistence type="predicted"/>
<dbReference type="Gene3D" id="3.40.80.10">
    <property type="entry name" value="Peptidoglycan recognition protein-like"/>
    <property type="match status" value="1"/>
</dbReference>